<evidence type="ECO:0000313" key="1">
    <source>
        <dbReference type="EMBL" id="OBZ88846.1"/>
    </source>
</evidence>
<organism evidence="1 2">
    <name type="scientific">Choanephora cucurbitarum</name>
    <dbReference type="NCBI Taxonomy" id="101091"/>
    <lineage>
        <taxon>Eukaryota</taxon>
        <taxon>Fungi</taxon>
        <taxon>Fungi incertae sedis</taxon>
        <taxon>Mucoromycota</taxon>
        <taxon>Mucoromycotina</taxon>
        <taxon>Mucoromycetes</taxon>
        <taxon>Mucorales</taxon>
        <taxon>Mucorineae</taxon>
        <taxon>Choanephoraceae</taxon>
        <taxon>Choanephoroideae</taxon>
        <taxon>Choanephora</taxon>
    </lineage>
</organism>
<protein>
    <submittedName>
        <fullName evidence="1">Uncharacterized protein</fullName>
    </submittedName>
</protein>
<dbReference type="Proteomes" id="UP000093000">
    <property type="component" value="Unassembled WGS sequence"/>
</dbReference>
<keyword evidence="2" id="KW-1185">Reference proteome</keyword>
<dbReference type="OrthoDB" id="2289593at2759"/>
<gene>
    <name evidence="1" type="ORF">A0J61_03105</name>
</gene>
<dbReference type="InParanoid" id="A0A1C7NK28"/>
<evidence type="ECO:0000313" key="2">
    <source>
        <dbReference type="Proteomes" id="UP000093000"/>
    </source>
</evidence>
<proteinExistence type="predicted"/>
<dbReference type="EMBL" id="LUGH01000128">
    <property type="protein sequence ID" value="OBZ88846.1"/>
    <property type="molecule type" value="Genomic_DNA"/>
</dbReference>
<accession>A0A1C7NK28</accession>
<name>A0A1C7NK28_9FUNG</name>
<dbReference type="AlphaFoldDB" id="A0A1C7NK28"/>
<comment type="caution">
    <text evidence="1">The sequence shown here is derived from an EMBL/GenBank/DDBJ whole genome shotgun (WGS) entry which is preliminary data.</text>
</comment>
<sequence length="117" mass="13272">MYFQIGCSQVDSTKHLSYRAVWEVEIAPGLYTAHYVGFIPISNHVEDSQLLKKTSLSRLNCRKVKLPEPGHKKKPKLLTASRSDADVCTRWRRGTWFSNSNPKSPIIIPSDVLCQSI</sequence>
<reference evidence="1 2" key="1">
    <citation type="submission" date="2016-03" db="EMBL/GenBank/DDBJ databases">
        <title>Choanephora cucurbitarum.</title>
        <authorList>
            <person name="Min B."/>
            <person name="Park H."/>
            <person name="Park J.-H."/>
            <person name="Shin H.-D."/>
            <person name="Choi I.-G."/>
        </authorList>
    </citation>
    <scope>NUCLEOTIDE SEQUENCE [LARGE SCALE GENOMIC DNA]</scope>
    <source>
        <strain evidence="1 2">KUS-F28377</strain>
    </source>
</reference>